<evidence type="ECO:0000313" key="4">
    <source>
        <dbReference type="Proteomes" id="UP000887226"/>
    </source>
</evidence>
<dbReference type="EMBL" id="MU254040">
    <property type="protein sequence ID" value="KAG9242755.1"/>
    <property type="molecule type" value="Genomic_DNA"/>
</dbReference>
<feature type="domain" description="GST N-terminal" evidence="2">
    <location>
        <begin position="408"/>
        <end position="486"/>
    </location>
</feature>
<dbReference type="OrthoDB" id="4951845at2759"/>
<comment type="caution">
    <text evidence="3">The sequence shown here is derived from an EMBL/GenBank/DDBJ whole genome shotgun (WGS) entry which is preliminary data.</text>
</comment>
<dbReference type="PROSITE" id="PS50404">
    <property type="entry name" value="GST_NTER"/>
    <property type="match status" value="1"/>
</dbReference>
<dbReference type="InterPro" id="IPR036249">
    <property type="entry name" value="Thioredoxin-like_sf"/>
</dbReference>
<feature type="compositionally biased region" description="Gly residues" evidence="1">
    <location>
        <begin position="152"/>
        <end position="166"/>
    </location>
</feature>
<proteinExistence type="predicted"/>
<dbReference type="InterPro" id="IPR036282">
    <property type="entry name" value="Glutathione-S-Trfase_C_sf"/>
</dbReference>
<dbReference type="PANTHER" id="PTHR43968:SF6">
    <property type="entry name" value="GLUTATHIONE S-TRANSFERASE OMEGA"/>
    <property type="match status" value="1"/>
</dbReference>
<dbReference type="CDD" id="cd00299">
    <property type="entry name" value="GST_C_family"/>
    <property type="match status" value="1"/>
</dbReference>
<protein>
    <recommendedName>
        <fullName evidence="2">GST N-terminal domain-containing protein</fullName>
    </recommendedName>
</protein>
<gene>
    <name evidence="3" type="ORF">BJ878DRAFT_425212</name>
</gene>
<dbReference type="SUPFAM" id="SSF52833">
    <property type="entry name" value="Thioredoxin-like"/>
    <property type="match status" value="1"/>
</dbReference>
<dbReference type="SFLD" id="SFLDS00019">
    <property type="entry name" value="Glutathione_Transferase_(cytos"/>
    <property type="match status" value="1"/>
</dbReference>
<evidence type="ECO:0000313" key="3">
    <source>
        <dbReference type="EMBL" id="KAG9242755.1"/>
    </source>
</evidence>
<dbReference type="SUPFAM" id="SSF47616">
    <property type="entry name" value="GST C-terminal domain-like"/>
    <property type="match status" value="1"/>
</dbReference>
<keyword evidence="4" id="KW-1185">Reference proteome</keyword>
<feature type="region of interest" description="Disordered" evidence="1">
    <location>
        <begin position="1"/>
        <end position="40"/>
    </location>
</feature>
<dbReference type="Gene3D" id="3.40.30.10">
    <property type="entry name" value="Glutaredoxin"/>
    <property type="match status" value="1"/>
</dbReference>
<dbReference type="InterPro" id="IPR004045">
    <property type="entry name" value="Glutathione_S-Trfase_N"/>
</dbReference>
<evidence type="ECO:0000256" key="1">
    <source>
        <dbReference type="SAM" id="MobiDB-lite"/>
    </source>
</evidence>
<reference evidence="3" key="1">
    <citation type="journal article" date="2021" name="IMA Fungus">
        <title>Genomic characterization of three marine fungi, including Emericellopsis atlantica sp. nov. with signatures of a generalist lifestyle and marine biomass degradation.</title>
        <authorList>
            <person name="Hagestad O.C."/>
            <person name="Hou L."/>
            <person name="Andersen J.H."/>
            <person name="Hansen E.H."/>
            <person name="Altermark B."/>
            <person name="Li C."/>
            <person name="Kuhnert E."/>
            <person name="Cox R.J."/>
            <person name="Crous P.W."/>
            <person name="Spatafora J.W."/>
            <person name="Lail K."/>
            <person name="Amirebrahimi M."/>
            <person name="Lipzen A."/>
            <person name="Pangilinan J."/>
            <person name="Andreopoulos W."/>
            <person name="Hayes R.D."/>
            <person name="Ng V."/>
            <person name="Grigoriev I.V."/>
            <person name="Jackson S.A."/>
            <person name="Sutton T.D.S."/>
            <person name="Dobson A.D.W."/>
            <person name="Rama T."/>
        </authorList>
    </citation>
    <scope>NUCLEOTIDE SEQUENCE</scope>
    <source>
        <strain evidence="3">TRa3180A</strain>
    </source>
</reference>
<feature type="region of interest" description="Disordered" evidence="1">
    <location>
        <begin position="152"/>
        <end position="180"/>
    </location>
</feature>
<sequence>MEAEAHSFPQHQHQNPYRPLQPHQTHLVHHGNGGHHQHLQSVQTGLGDLIDDSEHLGFHPDLRLQDAGHGGSYGFSSERSHAVMGGQMDVSVQNVQSRVGNVNVNVGGSVQHAPQHAPQQQQHHGGTFGILTTAPIQHGVIERLQEEEMFGAGAGQNGGASGGGGKGKGHLNTKIVPDPPNLDDWRQKLFAVDEVITLSQDEFETYFPHVDNVYSHRSTQEYKRKPFRSHYWDCRLKGRPPGTPKSDDPNKKKRRRTARERDLCDVKIKITEYFPGAIQTTGFDSEGGHQDPSQGNGFFTQGPMQMPGGQFGTGFMQNSSGISVQHPGANGAPYYTVQRVNGNGGNGKGDGVAGPHKHTLEDSDKIKKNSVQRLMLKKDKEDKKTQKTYHKKATGAAAATVRKHFKGHELQLFGSCFCPFVQRVWIALEAKNLQYQYIEVDPYKKPQALLEVNPRGLVPGLRHGDWGCGESIILMEYLEDLSLGQVHLLPQNNPQLRAHCRLWSDHIDRKIVPLFYSILQAQEFDKQAKHTTELQDEISKIVEAADPEGPFFLGAYLGYVDVIFAPWMLRFTRVLKVYREWPDAMEGTRWWRWMQAVEGNEHVRNTTSGDELYVDSYERYSQNRPGTSELADAINSGFSRP</sequence>
<dbReference type="InterPro" id="IPR050983">
    <property type="entry name" value="GST_Omega/HSP26"/>
</dbReference>
<name>A0A9P7YZU0_9HELO</name>
<feature type="compositionally biased region" description="Basic residues" evidence="1">
    <location>
        <begin position="26"/>
        <end position="38"/>
    </location>
</feature>
<dbReference type="Pfam" id="PF13417">
    <property type="entry name" value="GST_N_3"/>
    <property type="match status" value="1"/>
</dbReference>
<dbReference type="CDD" id="cd00570">
    <property type="entry name" value="GST_N_family"/>
    <property type="match status" value="1"/>
</dbReference>
<dbReference type="Gene3D" id="1.20.1050.10">
    <property type="match status" value="1"/>
</dbReference>
<dbReference type="InterPro" id="IPR040079">
    <property type="entry name" value="Glutathione_S-Trfase"/>
</dbReference>
<dbReference type="AlphaFoldDB" id="A0A9P7YZU0"/>
<dbReference type="PANTHER" id="PTHR43968">
    <property type="match status" value="1"/>
</dbReference>
<organism evidence="3 4">
    <name type="scientific">Calycina marina</name>
    <dbReference type="NCBI Taxonomy" id="1763456"/>
    <lineage>
        <taxon>Eukaryota</taxon>
        <taxon>Fungi</taxon>
        <taxon>Dikarya</taxon>
        <taxon>Ascomycota</taxon>
        <taxon>Pezizomycotina</taxon>
        <taxon>Leotiomycetes</taxon>
        <taxon>Helotiales</taxon>
        <taxon>Pezizellaceae</taxon>
        <taxon>Calycina</taxon>
    </lineage>
</organism>
<accession>A0A9P7YZU0</accession>
<evidence type="ECO:0000259" key="2">
    <source>
        <dbReference type="PROSITE" id="PS50404"/>
    </source>
</evidence>
<dbReference type="Proteomes" id="UP000887226">
    <property type="component" value="Unassembled WGS sequence"/>
</dbReference>
<feature type="region of interest" description="Disordered" evidence="1">
    <location>
        <begin position="233"/>
        <end position="260"/>
    </location>
</feature>
<dbReference type="GO" id="GO:0005737">
    <property type="term" value="C:cytoplasm"/>
    <property type="evidence" value="ECO:0007669"/>
    <property type="project" value="TreeGrafter"/>
</dbReference>
<dbReference type="SFLD" id="SFLDG00358">
    <property type="entry name" value="Main_(cytGST)"/>
    <property type="match status" value="1"/>
</dbReference>